<dbReference type="Proteomes" id="UP001595075">
    <property type="component" value="Unassembled WGS sequence"/>
</dbReference>
<gene>
    <name evidence="2" type="ORF">VTL71DRAFT_16533</name>
</gene>
<reference evidence="2 3" key="1">
    <citation type="journal article" date="2024" name="Commun. Biol.">
        <title>Comparative genomic analysis of thermophilic fungi reveals convergent evolutionary adaptations and gene losses.</title>
        <authorList>
            <person name="Steindorff A.S."/>
            <person name="Aguilar-Pontes M.V."/>
            <person name="Robinson A.J."/>
            <person name="Andreopoulos B."/>
            <person name="LaButti K."/>
            <person name="Kuo A."/>
            <person name="Mondo S."/>
            <person name="Riley R."/>
            <person name="Otillar R."/>
            <person name="Haridas S."/>
            <person name="Lipzen A."/>
            <person name="Grimwood J."/>
            <person name="Schmutz J."/>
            <person name="Clum A."/>
            <person name="Reid I.D."/>
            <person name="Moisan M.C."/>
            <person name="Butler G."/>
            <person name="Nguyen T.T.M."/>
            <person name="Dewar K."/>
            <person name="Conant G."/>
            <person name="Drula E."/>
            <person name="Henrissat B."/>
            <person name="Hansel C."/>
            <person name="Singer S."/>
            <person name="Hutchinson M.I."/>
            <person name="de Vries R.P."/>
            <person name="Natvig D.O."/>
            <person name="Powell A.J."/>
            <person name="Tsang A."/>
            <person name="Grigoriev I.V."/>
        </authorList>
    </citation>
    <scope>NUCLEOTIDE SEQUENCE [LARGE SCALE GENOMIC DNA]</scope>
    <source>
        <strain evidence="2 3">CBS 494.80</strain>
    </source>
</reference>
<dbReference type="PANTHER" id="PTHR10683">
    <property type="entry name" value="TRANSALDOLASE"/>
    <property type="match status" value="1"/>
</dbReference>
<proteinExistence type="predicted"/>
<dbReference type="Pfam" id="PF00923">
    <property type="entry name" value="TAL_FSA"/>
    <property type="match status" value="1"/>
</dbReference>
<dbReference type="Gene3D" id="3.20.20.70">
    <property type="entry name" value="Aldolase class I"/>
    <property type="match status" value="1"/>
</dbReference>
<organism evidence="2 3">
    <name type="scientific">Oculimacula yallundae</name>
    <dbReference type="NCBI Taxonomy" id="86028"/>
    <lineage>
        <taxon>Eukaryota</taxon>
        <taxon>Fungi</taxon>
        <taxon>Dikarya</taxon>
        <taxon>Ascomycota</taxon>
        <taxon>Pezizomycotina</taxon>
        <taxon>Leotiomycetes</taxon>
        <taxon>Helotiales</taxon>
        <taxon>Ploettnerulaceae</taxon>
        <taxon>Oculimacula</taxon>
    </lineage>
</organism>
<accession>A0ABR4CEQ3</accession>
<evidence type="ECO:0000313" key="3">
    <source>
        <dbReference type="Proteomes" id="UP001595075"/>
    </source>
</evidence>
<evidence type="ECO:0008006" key="4">
    <source>
        <dbReference type="Google" id="ProtNLM"/>
    </source>
</evidence>
<keyword evidence="1" id="KW-0704">Schiff base</keyword>
<sequence>MTDNECTTWLDKLDERMNIDIDWMDPGYIGSLPKKPYDQTSNQLWLGIQLTHESNEELLKATAKELKSEGWLVIYTRMATLLCQKNLDLIQGRVLVQTLPSQAYNMERTLEHARLYDREFQRLGIPRTRFAIKIISTGPGVNAARILQQEGISTLGTAVFSVQQAIACSQANCLYISPYYNEVRSHTDPSLWPDVEDPATQHPFSNRIVQMLEAFKQLYEATGQDQPLIKNCAFRSLKEVIATAEFGCHSATVSPTMFDELSSTSYDKSLDIGAVTLKAKREGSRASAVSTPTRLQHLLQSDPLTGNGFTQVSTKVDYLASNGAALEMALSADPAGSTRLNDAIALFISAENASKEHIEGLMSSSVL</sequence>
<name>A0ABR4CEQ3_9HELO</name>
<comment type="caution">
    <text evidence="2">The sequence shown here is derived from an EMBL/GenBank/DDBJ whole genome shotgun (WGS) entry which is preliminary data.</text>
</comment>
<dbReference type="PANTHER" id="PTHR10683:SF39">
    <property type="entry name" value="TRANSALDOLASE"/>
    <property type="match status" value="1"/>
</dbReference>
<evidence type="ECO:0000313" key="2">
    <source>
        <dbReference type="EMBL" id="KAL2068435.1"/>
    </source>
</evidence>
<dbReference type="InterPro" id="IPR013785">
    <property type="entry name" value="Aldolase_TIM"/>
</dbReference>
<dbReference type="EMBL" id="JAZHXI010000009">
    <property type="protein sequence ID" value="KAL2068435.1"/>
    <property type="molecule type" value="Genomic_DNA"/>
</dbReference>
<protein>
    <recommendedName>
        <fullName evidence="4">Transaldolase</fullName>
    </recommendedName>
</protein>
<keyword evidence="3" id="KW-1185">Reference proteome</keyword>
<dbReference type="InterPro" id="IPR001585">
    <property type="entry name" value="TAL/FSA"/>
</dbReference>
<evidence type="ECO:0000256" key="1">
    <source>
        <dbReference type="ARBA" id="ARBA00023270"/>
    </source>
</evidence>
<dbReference type="SUPFAM" id="SSF51569">
    <property type="entry name" value="Aldolase"/>
    <property type="match status" value="1"/>
</dbReference>